<name>A0A6S9BVT4_9STRA</name>
<evidence type="ECO:0000313" key="1">
    <source>
        <dbReference type="EMBL" id="CAE4580051.1"/>
    </source>
</evidence>
<protein>
    <submittedName>
        <fullName evidence="2">Uncharacterized protein</fullName>
    </submittedName>
</protein>
<dbReference type="EMBL" id="HBNS01001388">
    <property type="protein sequence ID" value="CAE4580051.1"/>
    <property type="molecule type" value="Transcribed_RNA"/>
</dbReference>
<evidence type="ECO:0000313" key="2">
    <source>
        <dbReference type="EMBL" id="CAE4580054.1"/>
    </source>
</evidence>
<proteinExistence type="predicted"/>
<dbReference type="AlphaFoldDB" id="A0A6S9BVT4"/>
<sequence>MSDHTLTVPYTIQSISEGLSRALFTVPSHQADFLISSPVTCRGGSFDLHIMDNSETTDTNGGESVITKSIYTDFYSPDPSQTADAIAIRLKARLQDPNLPSASDACIIT</sequence>
<accession>A0A6S9BVT4</accession>
<reference evidence="2" key="1">
    <citation type="submission" date="2021-01" db="EMBL/GenBank/DDBJ databases">
        <authorList>
            <person name="Corre E."/>
            <person name="Pelletier E."/>
            <person name="Niang G."/>
            <person name="Scheremetjew M."/>
            <person name="Finn R."/>
            <person name="Kale V."/>
            <person name="Holt S."/>
            <person name="Cochrane G."/>
            <person name="Meng A."/>
            <person name="Brown T."/>
            <person name="Cohen L."/>
        </authorList>
    </citation>
    <scope>NUCLEOTIDE SEQUENCE</scope>
    <source>
        <strain evidence="2">GSO104</strain>
    </source>
</reference>
<gene>
    <name evidence="1" type="ORF">DBRI00130_LOCUS1114</name>
    <name evidence="2" type="ORF">DBRI00130_LOCUS1115</name>
</gene>
<organism evidence="2">
    <name type="scientific">Ditylum brightwellii</name>
    <dbReference type="NCBI Taxonomy" id="49249"/>
    <lineage>
        <taxon>Eukaryota</taxon>
        <taxon>Sar</taxon>
        <taxon>Stramenopiles</taxon>
        <taxon>Ochrophyta</taxon>
        <taxon>Bacillariophyta</taxon>
        <taxon>Mediophyceae</taxon>
        <taxon>Lithodesmiophycidae</taxon>
        <taxon>Lithodesmiales</taxon>
        <taxon>Lithodesmiaceae</taxon>
        <taxon>Ditylum</taxon>
    </lineage>
</organism>
<dbReference type="EMBL" id="HBNS01001389">
    <property type="protein sequence ID" value="CAE4580054.1"/>
    <property type="molecule type" value="Transcribed_RNA"/>
</dbReference>